<evidence type="ECO:0000313" key="1">
    <source>
        <dbReference type="EMBL" id="RIA92422.1"/>
    </source>
</evidence>
<gene>
    <name evidence="1" type="ORF">C1645_765028</name>
</gene>
<comment type="caution">
    <text evidence="1">The sequence shown here is derived from an EMBL/GenBank/DDBJ whole genome shotgun (WGS) entry which is preliminary data.</text>
</comment>
<evidence type="ECO:0000313" key="2">
    <source>
        <dbReference type="Proteomes" id="UP000265703"/>
    </source>
</evidence>
<name>A0A397T3M6_9GLOM</name>
<reference evidence="1 2" key="1">
    <citation type="submission" date="2018-06" db="EMBL/GenBank/DDBJ databases">
        <title>Comparative genomics reveals the genomic features of Rhizophagus irregularis, R. cerebriforme, R. diaphanum and Gigaspora rosea, and their symbiotic lifestyle signature.</title>
        <authorList>
            <person name="Morin E."/>
            <person name="San Clemente H."/>
            <person name="Chen E.C.H."/>
            <person name="De La Providencia I."/>
            <person name="Hainaut M."/>
            <person name="Kuo A."/>
            <person name="Kohler A."/>
            <person name="Murat C."/>
            <person name="Tang N."/>
            <person name="Roy S."/>
            <person name="Loubradou J."/>
            <person name="Henrissat B."/>
            <person name="Grigoriev I.V."/>
            <person name="Corradi N."/>
            <person name="Roux C."/>
            <person name="Martin F.M."/>
        </authorList>
    </citation>
    <scope>NUCLEOTIDE SEQUENCE [LARGE SCALE GENOMIC DNA]</scope>
    <source>
        <strain evidence="1 2">DAOM 227022</strain>
    </source>
</reference>
<accession>A0A397T3M6</accession>
<sequence length="92" mass="11440">MINFSGSQWIQVRNSECTVRQLFFFKKKGYQKRIIKPKNFFSLKFHDDYADDILFFFLRTYCFEKFFFFSKAKTRYFTFMEKVKFKLSKLLD</sequence>
<organism evidence="1 2">
    <name type="scientific">Glomus cerebriforme</name>
    <dbReference type="NCBI Taxonomy" id="658196"/>
    <lineage>
        <taxon>Eukaryota</taxon>
        <taxon>Fungi</taxon>
        <taxon>Fungi incertae sedis</taxon>
        <taxon>Mucoromycota</taxon>
        <taxon>Glomeromycotina</taxon>
        <taxon>Glomeromycetes</taxon>
        <taxon>Glomerales</taxon>
        <taxon>Glomeraceae</taxon>
        <taxon>Glomus</taxon>
    </lineage>
</organism>
<protein>
    <submittedName>
        <fullName evidence="1">Uncharacterized protein</fullName>
    </submittedName>
</protein>
<dbReference type="Proteomes" id="UP000265703">
    <property type="component" value="Unassembled WGS sequence"/>
</dbReference>
<keyword evidence="2" id="KW-1185">Reference proteome</keyword>
<dbReference type="EMBL" id="QKYT01000126">
    <property type="protein sequence ID" value="RIA92422.1"/>
    <property type="molecule type" value="Genomic_DNA"/>
</dbReference>
<proteinExistence type="predicted"/>
<dbReference type="AlphaFoldDB" id="A0A397T3M6"/>